<sequence>MGLKEKNDYLKVNNAKELLHALKNKESHILIGGDFKKEFVENTQLPLSENERMGFDLGFQGTAGIWSEIFYQIINVAGKGSKQQKKIDSKIRNYNLNKLNENEILLSLRQLEY</sequence>
<evidence type="ECO:0000313" key="2">
    <source>
        <dbReference type="Proteomes" id="UP001275315"/>
    </source>
</evidence>
<gene>
    <name evidence="1" type="ORF">RWD45_03000</name>
</gene>
<organism evidence="1 2">
    <name type="scientific">Paracerasibacillus soli</name>
    <dbReference type="NCBI Taxonomy" id="480284"/>
    <lineage>
        <taxon>Bacteria</taxon>
        <taxon>Bacillati</taxon>
        <taxon>Bacillota</taxon>
        <taxon>Bacilli</taxon>
        <taxon>Bacillales</taxon>
        <taxon>Bacillaceae</taxon>
        <taxon>Paracerasibacillus</taxon>
    </lineage>
</organism>
<evidence type="ECO:0000313" key="1">
    <source>
        <dbReference type="EMBL" id="MDY0407769.1"/>
    </source>
</evidence>
<dbReference type="Proteomes" id="UP001275315">
    <property type="component" value="Unassembled WGS sequence"/>
</dbReference>
<dbReference type="RefSeq" id="WP_320378553.1">
    <property type="nucleotide sequence ID" value="NZ_JAWDIQ010000001.1"/>
</dbReference>
<name>A0ABU5CN37_9BACI</name>
<dbReference type="EMBL" id="JAWDIQ010000001">
    <property type="protein sequence ID" value="MDY0407769.1"/>
    <property type="molecule type" value="Genomic_DNA"/>
</dbReference>
<comment type="caution">
    <text evidence="1">The sequence shown here is derived from an EMBL/GenBank/DDBJ whole genome shotgun (WGS) entry which is preliminary data.</text>
</comment>
<accession>A0ABU5CN37</accession>
<keyword evidence="2" id="KW-1185">Reference proteome</keyword>
<protein>
    <submittedName>
        <fullName evidence="1">Uncharacterized protein</fullName>
    </submittedName>
</protein>
<proteinExistence type="predicted"/>
<reference evidence="1 2" key="1">
    <citation type="submission" date="2023-10" db="EMBL/GenBank/DDBJ databases">
        <title>Virgibacillus soli CC-YMP-6 genome.</title>
        <authorList>
            <person name="Miliotis G."/>
            <person name="Sengupta P."/>
            <person name="Hameed A."/>
            <person name="Chuvochina M."/>
            <person name="Mcdonagh F."/>
            <person name="Simpson A.C."/>
            <person name="Singh N.K."/>
            <person name="Rekha P.D."/>
            <person name="Raman K."/>
            <person name="Hugenholtz P."/>
            <person name="Venkateswaran K."/>
        </authorList>
    </citation>
    <scope>NUCLEOTIDE SEQUENCE [LARGE SCALE GENOMIC DNA]</scope>
    <source>
        <strain evidence="1 2">CC-YMP-6</strain>
    </source>
</reference>